<sequence>MLSAIDKVISTPRVNAAMSAKAADELAEEPVEPEVEPDDEDGADSATAQANNSDDTEDESRTAATPSCWAATKTFGYRWVSTRSGS</sequence>
<evidence type="ECO:0000313" key="2">
    <source>
        <dbReference type="EMBL" id="AAA17347.1"/>
    </source>
</evidence>
<evidence type="ECO:0000256" key="1">
    <source>
        <dbReference type="SAM" id="MobiDB-lite"/>
    </source>
</evidence>
<name>Q49923_MYCLR</name>
<organism evidence="2">
    <name type="scientific">Mycobacterium leprae</name>
    <dbReference type="NCBI Taxonomy" id="1769"/>
    <lineage>
        <taxon>Bacteria</taxon>
        <taxon>Bacillati</taxon>
        <taxon>Actinomycetota</taxon>
        <taxon>Actinomycetes</taxon>
        <taxon>Mycobacteriales</taxon>
        <taxon>Mycobacteriaceae</taxon>
        <taxon>Mycobacterium</taxon>
    </lineage>
</organism>
<reference evidence="2" key="2">
    <citation type="submission" date="1994-03" db="EMBL/GenBank/DDBJ databases">
        <authorList>
            <person name="Robison K."/>
        </authorList>
    </citation>
    <scope>NUCLEOTIDE SEQUENCE</scope>
</reference>
<dbReference type="AlphaFoldDB" id="Q49923"/>
<dbReference type="EMBL" id="U00022">
    <property type="protein sequence ID" value="AAA17347.1"/>
    <property type="molecule type" value="Genomic_DNA"/>
</dbReference>
<accession>Q49923</accession>
<feature type="compositionally biased region" description="Acidic residues" evidence="1">
    <location>
        <begin position="25"/>
        <end position="43"/>
    </location>
</feature>
<feature type="region of interest" description="Disordered" evidence="1">
    <location>
        <begin position="18"/>
        <end position="67"/>
    </location>
</feature>
<protein>
    <submittedName>
        <fullName evidence="2">U0308n</fullName>
    </submittedName>
</protein>
<reference evidence="2" key="1">
    <citation type="submission" date="1994-01" db="EMBL/GenBank/DDBJ databases">
        <authorList>
            <person name="Smith D.R."/>
        </authorList>
    </citation>
    <scope>NUCLEOTIDE SEQUENCE</scope>
</reference>
<proteinExistence type="predicted"/>
<dbReference type="PIR" id="S73048">
    <property type="entry name" value="S73048"/>
</dbReference>